<dbReference type="AlphaFoldDB" id="A0A841HJS6"/>
<dbReference type="GO" id="GO:0015031">
    <property type="term" value="P:protein transport"/>
    <property type="evidence" value="ECO:0007669"/>
    <property type="project" value="UniProtKB-KW"/>
</dbReference>
<evidence type="ECO:0000259" key="16">
    <source>
        <dbReference type="Pfam" id="PF14849"/>
    </source>
</evidence>
<dbReference type="PANTHER" id="PTHR12428">
    <property type="entry name" value="OXA1"/>
    <property type="match status" value="1"/>
</dbReference>
<evidence type="ECO:0000256" key="13">
    <source>
        <dbReference type="HAMAP-Rule" id="MF_01810"/>
    </source>
</evidence>
<evidence type="ECO:0000256" key="1">
    <source>
        <dbReference type="ARBA" id="ARBA00004429"/>
    </source>
</evidence>
<dbReference type="NCBIfam" id="TIGR03592">
    <property type="entry name" value="yidC_oxa1_cterm"/>
    <property type="match status" value="1"/>
</dbReference>
<gene>
    <name evidence="13" type="primary">yidC</name>
    <name evidence="17" type="ORF">HNQ60_001924</name>
</gene>
<evidence type="ECO:0000256" key="4">
    <source>
        <dbReference type="ARBA" id="ARBA00022448"/>
    </source>
</evidence>
<dbReference type="PANTHER" id="PTHR12428:SF65">
    <property type="entry name" value="CYTOCHROME C OXIDASE ASSEMBLY PROTEIN COX18, MITOCHONDRIAL"/>
    <property type="match status" value="1"/>
</dbReference>
<evidence type="ECO:0000256" key="10">
    <source>
        <dbReference type="ARBA" id="ARBA00023186"/>
    </source>
</evidence>
<evidence type="ECO:0000256" key="2">
    <source>
        <dbReference type="ARBA" id="ARBA00010527"/>
    </source>
</evidence>
<dbReference type="NCBIfam" id="TIGR03593">
    <property type="entry name" value="yidC_nterm"/>
    <property type="match status" value="1"/>
</dbReference>
<comment type="similarity">
    <text evidence="2 13">Belongs to the OXA1/ALB3/YidC family. Type 1 subfamily.</text>
</comment>
<dbReference type="InterPro" id="IPR019998">
    <property type="entry name" value="Membr_insert_YidC"/>
</dbReference>
<feature type="transmembrane region" description="Helical" evidence="13">
    <location>
        <begin position="437"/>
        <end position="460"/>
    </location>
</feature>
<evidence type="ECO:0000256" key="11">
    <source>
        <dbReference type="ARBA" id="ARBA00033245"/>
    </source>
</evidence>
<comment type="function">
    <text evidence="13">Required for the insertion and/or proper folding and/or complex formation of integral membrane proteins into the membrane. Involved in integration of membrane proteins that insert both dependently and independently of the Sec translocase complex, as well as at least some lipoproteins. Aids folding of multispanning membrane proteins.</text>
</comment>
<evidence type="ECO:0000313" key="17">
    <source>
        <dbReference type="EMBL" id="MBB6093046.1"/>
    </source>
</evidence>
<keyword evidence="8 13" id="KW-1133">Transmembrane helix</keyword>
<dbReference type="HAMAP" id="MF_01810">
    <property type="entry name" value="YidC_type1"/>
    <property type="match status" value="1"/>
</dbReference>
<keyword evidence="18" id="KW-1185">Reference proteome</keyword>
<dbReference type="Gene3D" id="2.70.98.90">
    <property type="match status" value="1"/>
</dbReference>
<dbReference type="GO" id="GO:0005886">
    <property type="term" value="C:plasma membrane"/>
    <property type="evidence" value="ECO:0007669"/>
    <property type="project" value="UniProtKB-SubCell"/>
</dbReference>
<name>A0A841HJS6_9GAMM</name>
<evidence type="ECO:0000259" key="15">
    <source>
        <dbReference type="Pfam" id="PF02096"/>
    </source>
</evidence>
<comment type="subcellular location">
    <subcellularLocation>
        <location evidence="1">Cell inner membrane</location>
        <topology evidence="1">Multi-pass membrane protein</topology>
    </subcellularLocation>
    <subcellularLocation>
        <location evidence="13">Cell membrane</location>
        <topology evidence="13">Multi-pass membrane protein</topology>
    </subcellularLocation>
</comment>
<comment type="caution">
    <text evidence="17">The sequence shown here is derived from an EMBL/GenBank/DDBJ whole genome shotgun (WGS) entry which is preliminary data.</text>
</comment>
<evidence type="ECO:0000256" key="7">
    <source>
        <dbReference type="ARBA" id="ARBA00022927"/>
    </source>
</evidence>
<keyword evidence="9 13" id="KW-0472">Membrane</keyword>
<proteinExistence type="inferred from homology"/>
<dbReference type="NCBIfam" id="NF002352">
    <property type="entry name" value="PRK01318.1-3"/>
    <property type="match status" value="1"/>
</dbReference>
<evidence type="ECO:0000256" key="14">
    <source>
        <dbReference type="SAM" id="MobiDB-lite"/>
    </source>
</evidence>
<dbReference type="CDD" id="cd20070">
    <property type="entry name" value="5TM_YidC_Alb3"/>
    <property type="match status" value="1"/>
</dbReference>
<evidence type="ECO:0000256" key="12">
    <source>
        <dbReference type="ARBA" id="ARBA00033342"/>
    </source>
</evidence>
<feature type="region of interest" description="Disordered" evidence="14">
    <location>
        <begin position="32"/>
        <end position="77"/>
    </location>
</feature>
<dbReference type="InterPro" id="IPR001708">
    <property type="entry name" value="YidC/ALB3/OXA1/COX18"/>
</dbReference>
<dbReference type="PRINTS" id="PR01900">
    <property type="entry name" value="YIDCPROTEIN"/>
</dbReference>
<comment type="subunit">
    <text evidence="13">Interacts with the Sec translocase complex via SecD. Specifically interacts with transmembrane segments of nascent integral membrane proteins during membrane integration.</text>
</comment>
<protein>
    <recommendedName>
        <fullName evidence="3 13">Membrane protein insertase YidC</fullName>
    </recommendedName>
    <alternativeName>
        <fullName evidence="12 13">Foldase YidC</fullName>
    </alternativeName>
    <alternativeName>
        <fullName evidence="11 13">Membrane integrase YidC</fullName>
    </alternativeName>
    <alternativeName>
        <fullName evidence="13">Membrane protein YidC</fullName>
    </alternativeName>
</protein>
<dbReference type="InterPro" id="IPR028053">
    <property type="entry name" value="Membr_insert_YidC_N"/>
</dbReference>
<reference evidence="17 18" key="1">
    <citation type="submission" date="2020-08" db="EMBL/GenBank/DDBJ databases">
        <title>Genomic Encyclopedia of Type Strains, Phase IV (KMG-IV): sequencing the most valuable type-strain genomes for metagenomic binning, comparative biology and taxonomic classification.</title>
        <authorList>
            <person name="Goeker M."/>
        </authorList>
    </citation>
    <scope>NUCLEOTIDE SEQUENCE [LARGE SCALE GENOMIC DNA]</scope>
    <source>
        <strain evidence="17 18">DSM 26723</strain>
    </source>
</reference>
<dbReference type="GO" id="GO:0032977">
    <property type="term" value="F:membrane insertase activity"/>
    <property type="evidence" value="ECO:0007669"/>
    <property type="project" value="InterPro"/>
</dbReference>
<keyword evidence="5 13" id="KW-1003">Cell membrane</keyword>
<organism evidence="17 18">
    <name type="scientific">Povalibacter uvarum</name>
    <dbReference type="NCBI Taxonomy" id="732238"/>
    <lineage>
        <taxon>Bacteria</taxon>
        <taxon>Pseudomonadati</taxon>
        <taxon>Pseudomonadota</taxon>
        <taxon>Gammaproteobacteria</taxon>
        <taxon>Steroidobacterales</taxon>
        <taxon>Steroidobacteraceae</taxon>
        <taxon>Povalibacter</taxon>
    </lineage>
</organism>
<feature type="transmembrane region" description="Helical" evidence="13">
    <location>
        <begin position="374"/>
        <end position="394"/>
    </location>
</feature>
<feature type="transmembrane region" description="Helical" evidence="13">
    <location>
        <begin position="484"/>
        <end position="502"/>
    </location>
</feature>
<feature type="transmembrane region" description="Helical" evidence="13">
    <location>
        <begin position="514"/>
        <end position="538"/>
    </location>
</feature>
<keyword evidence="7 13" id="KW-0653">Protein transport</keyword>
<dbReference type="Pfam" id="PF14849">
    <property type="entry name" value="YidC_periplas"/>
    <property type="match status" value="1"/>
</dbReference>
<dbReference type="RefSeq" id="WP_184331045.1">
    <property type="nucleotide sequence ID" value="NZ_JACHHZ010000002.1"/>
</dbReference>
<dbReference type="InterPro" id="IPR047196">
    <property type="entry name" value="YidC_ALB_C"/>
</dbReference>
<feature type="domain" description="Membrane insertase YidC N-terminal" evidence="16">
    <location>
        <begin position="87"/>
        <end position="363"/>
    </location>
</feature>
<sequence>MENQRLFVWAALGLVLWLNYIAWQRDYAPPPAPAAQVTAPAAPGQPAAPEALPDLPAADGAPAAPSTQAPAVAGPEAPAAAAAAPTIRVVTDVLDMQISTRGGELQRADLLKYPKVKNEPGVPVRLFDTGGAALYVARSGLRAADQRSEPTHAVTYQAAANEYRLSAGDTQLEVPLTWTDGLGLTVTKTYVFKPGSYRIDLKYDVNNATATDWRAASYVQLIRHYEHVERSYFKVETYAYRGPAIYDGKAYRKLDVEDAEDRNYKNAITGGWVAALQHHFVAAAVPPAGAAYDYQLSVDADNDYVLSYRGPLQTVAAGATGAFTETLFVGPKLQQQLETTGPKLELTADYGKLTIIAQPLFWLLDQVHGFVKNWGLAIIIVTFLIKLVFYKLTAASGRSMAKMRNVAPRIKAIQERYKDDREQLGRQMMEIYKREKINPLAGCLPILIQIPFFLAFYWVLLESVEMRQAPFFGWITDLSTRDPFFILPVLMGVAMFAQFKLQPMPSADPIQAKIFSFMPIIMAGTMAWFPAGLVLYWLTNTLLSIAQQWRINKLVAAEDAAKKSG</sequence>
<feature type="compositionally biased region" description="Low complexity" evidence="14">
    <location>
        <begin position="34"/>
        <end position="77"/>
    </location>
</feature>
<dbReference type="InterPro" id="IPR028055">
    <property type="entry name" value="YidC/Oxa/ALB_C"/>
</dbReference>
<evidence type="ECO:0000256" key="8">
    <source>
        <dbReference type="ARBA" id="ARBA00022989"/>
    </source>
</evidence>
<keyword evidence="4 13" id="KW-0813">Transport</keyword>
<dbReference type="InterPro" id="IPR038221">
    <property type="entry name" value="YidC_periplasmic_sf"/>
</dbReference>
<evidence type="ECO:0000256" key="3">
    <source>
        <dbReference type="ARBA" id="ARBA00015325"/>
    </source>
</evidence>
<evidence type="ECO:0000256" key="9">
    <source>
        <dbReference type="ARBA" id="ARBA00023136"/>
    </source>
</evidence>
<dbReference type="CDD" id="cd19961">
    <property type="entry name" value="EcYidC-like_peri"/>
    <property type="match status" value="1"/>
</dbReference>
<dbReference type="Pfam" id="PF02096">
    <property type="entry name" value="60KD_IMP"/>
    <property type="match status" value="1"/>
</dbReference>
<evidence type="ECO:0000256" key="6">
    <source>
        <dbReference type="ARBA" id="ARBA00022692"/>
    </source>
</evidence>
<dbReference type="GO" id="GO:0051205">
    <property type="term" value="P:protein insertion into membrane"/>
    <property type="evidence" value="ECO:0007669"/>
    <property type="project" value="TreeGrafter"/>
</dbReference>
<accession>A0A841HJS6</accession>
<keyword evidence="6 13" id="KW-0812">Transmembrane</keyword>
<evidence type="ECO:0000256" key="5">
    <source>
        <dbReference type="ARBA" id="ARBA00022475"/>
    </source>
</evidence>
<dbReference type="EMBL" id="JACHHZ010000002">
    <property type="protein sequence ID" value="MBB6093046.1"/>
    <property type="molecule type" value="Genomic_DNA"/>
</dbReference>
<evidence type="ECO:0000313" key="18">
    <source>
        <dbReference type="Proteomes" id="UP000588068"/>
    </source>
</evidence>
<keyword evidence="10 13" id="KW-0143">Chaperone</keyword>
<dbReference type="PRINTS" id="PR00701">
    <property type="entry name" value="60KDINNERMP"/>
</dbReference>
<feature type="domain" description="Membrane insertase YidC/Oxa/ALB C-terminal" evidence="15">
    <location>
        <begin position="374"/>
        <end position="553"/>
    </location>
</feature>
<dbReference type="Proteomes" id="UP000588068">
    <property type="component" value="Unassembled WGS sequence"/>
</dbReference>